<protein>
    <recommendedName>
        <fullName evidence="4">DUF3592 domain-containing protein</fullName>
    </recommendedName>
</protein>
<evidence type="ECO:0000313" key="2">
    <source>
        <dbReference type="EMBL" id="MDR6512460.1"/>
    </source>
</evidence>
<evidence type="ECO:0008006" key="4">
    <source>
        <dbReference type="Google" id="ProtNLM"/>
    </source>
</evidence>
<keyword evidence="3" id="KW-1185">Reference proteome</keyword>
<dbReference type="Proteomes" id="UP001184150">
    <property type="component" value="Unassembled WGS sequence"/>
</dbReference>
<dbReference type="EMBL" id="JAVDRD010000009">
    <property type="protein sequence ID" value="MDR6512460.1"/>
    <property type="molecule type" value="Genomic_DNA"/>
</dbReference>
<comment type="caution">
    <text evidence="2">The sequence shown here is derived from an EMBL/GenBank/DDBJ whole genome shotgun (WGS) entry which is preliminary data.</text>
</comment>
<dbReference type="RefSeq" id="WP_309806007.1">
    <property type="nucleotide sequence ID" value="NZ_JAVDRD010000009.1"/>
</dbReference>
<evidence type="ECO:0000313" key="3">
    <source>
        <dbReference type="Proteomes" id="UP001184150"/>
    </source>
</evidence>
<keyword evidence="1" id="KW-0812">Transmembrane</keyword>
<name>A0ABU1MQ31_9SPHN</name>
<evidence type="ECO:0000256" key="1">
    <source>
        <dbReference type="SAM" id="Phobius"/>
    </source>
</evidence>
<accession>A0ABU1MQ31</accession>
<keyword evidence="1" id="KW-0472">Membrane</keyword>
<gene>
    <name evidence="2" type="ORF">J2792_003343</name>
</gene>
<sequence>MADFLVLAALTCWLFFVFCVWRALCLFGTWCPAPAMVWRSDYNEGQQSEDFWSLGMTMFTSRGWNWRDGDDTRYIEDEIRFRDQDGIERRALVHRWVHRGWKPSGAYTVWYDPADPTRATVLGPFTWGAWGLLSLVLLFVVVQMIRTIGLPPMLAGLLG</sequence>
<feature type="transmembrane region" description="Helical" evidence="1">
    <location>
        <begin position="127"/>
        <end position="145"/>
    </location>
</feature>
<keyword evidence="1" id="KW-1133">Transmembrane helix</keyword>
<reference evidence="2 3" key="1">
    <citation type="submission" date="2023-07" db="EMBL/GenBank/DDBJ databases">
        <title>Sorghum-associated microbial communities from plants grown in Nebraska, USA.</title>
        <authorList>
            <person name="Schachtman D."/>
        </authorList>
    </citation>
    <scope>NUCLEOTIDE SEQUENCE [LARGE SCALE GENOMIC DNA]</scope>
    <source>
        <strain evidence="2 3">DS1027</strain>
    </source>
</reference>
<proteinExistence type="predicted"/>
<organism evidence="2 3">
    <name type="scientific">Novosphingobium capsulatum</name>
    <dbReference type="NCBI Taxonomy" id="13688"/>
    <lineage>
        <taxon>Bacteria</taxon>
        <taxon>Pseudomonadati</taxon>
        <taxon>Pseudomonadota</taxon>
        <taxon>Alphaproteobacteria</taxon>
        <taxon>Sphingomonadales</taxon>
        <taxon>Sphingomonadaceae</taxon>
        <taxon>Novosphingobium</taxon>
    </lineage>
</organism>